<evidence type="ECO:0000313" key="9">
    <source>
        <dbReference type="EMBL" id="UTF54778.1"/>
    </source>
</evidence>
<feature type="transmembrane region" description="Helical" evidence="7">
    <location>
        <begin position="233"/>
        <end position="259"/>
    </location>
</feature>
<dbReference type="InterPro" id="IPR045621">
    <property type="entry name" value="BPD_transp_1_N"/>
</dbReference>
<feature type="transmembrane region" description="Helical" evidence="7">
    <location>
        <begin position="123"/>
        <end position="145"/>
    </location>
</feature>
<evidence type="ECO:0000256" key="3">
    <source>
        <dbReference type="ARBA" id="ARBA00022475"/>
    </source>
</evidence>
<dbReference type="PANTHER" id="PTHR43376:SF1">
    <property type="entry name" value="OLIGOPEPTIDE TRANSPORT SYSTEM PERMEASE PROTEIN"/>
    <property type="match status" value="1"/>
</dbReference>
<accession>A0A9E7SY77</accession>
<sequence length="314" mass="35248">MGVSFFIVVTILFFLFRQVPGGPTAHLVATGVPQDVQERVIESYGLNEPLWKQYVLYITNVFQGDLGHSFYYNRPVIDIIGDRFYNTIILMMTAILLAYTVGTYIGAQLAWIRGSSMERKGMVAVLFFRSMPAFWTGILLLYIFAFQLELFPLGGVRGIDADYSTQLGKFLSVDFLHHLVLPVLSIAIFYVGFPILLMRSNMLEVLTETYIFTARAKGVAERRVMLSHAARNAILPIVTALGIEFGFAIGGQVLIETVFSWPGLGREMVDASLRNDYPLAQGTFILLSAMVISMNFMADLAYTYLDPRVELDQE</sequence>
<evidence type="ECO:0000256" key="6">
    <source>
        <dbReference type="ARBA" id="ARBA00023136"/>
    </source>
</evidence>
<comment type="subcellular location">
    <subcellularLocation>
        <location evidence="1 7">Cell membrane</location>
        <topology evidence="1 7">Multi-pass membrane protein</topology>
    </subcellularLocation>
</comment>
<evidence type="ECO:0000256" key="7">
    <source>
        <dbReference type="RuleBase" id="RU363032"/>
    </source>
</evidence>
<feature type="domain" description="ABC transmembrane type-1" evidence="8">
    <location>
        <begin position="84"/>
        <end position="298"/>
    </location>
</feature>
<evidence type="ECO:0000256" key="2">
    <source>
        <dbReference type="ARBA" id="ARBA00022448"/>
    </source>
</evidence>
<dbReference type="InterPro" id="IPR000515">
    <property type="entry name" value="MetI-like"/>
</dbReference>
<name>A0A9E7SY77_9EURY</name>
<dbReference type="KEGG" id="sawl:NGM29_05790"/>
<gene>
    <name evidence="9" type="ORF">NGM29_05790</name>
</gene>
<proteinExistence type="inferred from homology"/>
<keyword evidence="5 7" id="KW-1133">Transmembrane helix</keyword>
<dbReference type="SUPFAM" id="SSF161098">
    <property type="entry name" value="MetI-like"/>
    <property type="match status" value="1"/>
</dbReference>
<dbReference type="GO" id="GO:0005886">
    <property type="term" value="C:plasma membrane"/>
    <property type="evidence" value="ECO:0007669"/>
    <property type="project" value="UniProtKB-SubCell"/>
</dbReference>
<dbReference type="Pfam" id="PF19300">
    <property type="entry name" value="BPD_transp_1_N"/>
    <property type="match status" value="1"/>
</dbReference>
<keyword evidence="4 7" id="KW-0812">Transmembrane</keyword>
<organism evidence="9 10">
    <name type="scientific">Natronosalvus rutilus</name>
    <dbReference type="NCBI Taxonomy" id="2953753"/>
    <lineage>
        <taxon>Archaea</taxon>
        <taxon>Methanobacteriati</taxon>
        <taxon>Methanobacteriota</taxon>
        <taxon>Stenosarchaea group</taxon>
        <taxon>Halobacteria</taxon>
        <taxon>Halobacteriales</taxon>
        <taxon>Natrialbaceae</taxon>
        <taxon>Natronosalvus</taxon>
    </lineage>
</organism>
<dbReference type="GO" id="GO:0055085">
    <property type="term" value="P:transmembrane transport"/>
    <property type="evidence" value="ECO:0007669"/>
    <property type="project" value="InterPro"/>
</dbReference>
<dbReference type="EMBL" id="CP100355">
    <property type="protein sequence ID" value="UTF54778.1"/>
    <property type="molecule type" value="Genomic_DNA"/>
</dbReference>
<dbReference type="Proteomes" id="UP001056855">
    <property type="component" value="Chromosome"/>
</dbReference>
<dbReference type="AlphaFoldDB" id="A0A9E7SY77"/>
<feature type="transmembrane region" description="Helical" evidence="7">
    <location>
        <begin position="88"/>
        <end position="111"/>
    </location>
</feature>
<dbReference type="PANTHER" id="PTHR43376">
    <property type="entry name" value="OLIGOPEPTIDE TRANSPORT SYSTEM PERMEASE PROTEIN"/>
    <property type="match status" value="1"/>
</dbReference>
<evidence type="ECO:0000256" key="1">
    <source>
        <dbReference type="ARBA" id="ARBA00004651"/>
    </source>
</evidence>
<reference evidence="9" key="1">
    <citation type="submission" date="2022-06" db="EMBL/GenBank/DDBJ databases">
        <title>Diverse halophilic archaea isolated from saline environments.</title>
        <authorList>
            <person name="Cui H.-L."/>
        </authorList>
    </citation>
    <scope>NUCLEOTIDE SEQUENCE</scope>
    <source>
        <strain evidence="9">WLHS1</strain>
    </source>
</reference>
<dbReference type="CDD" id="cd06261">
    <property type="entry name" value="TM_PBP2"/>
    <property type="match status" value="1"/>
</dbReference>
<dbReference type="PROSITE" id="PS50928">
    <property type="entry name" value="ABC_TM1"/>
    <property type="match status" value="1"/>
</dbReference>
<keyword evidence="6 7" id="KW-0472">Membrane</keyword>
<protein>
    <submittedName>
        <fullName evidence="9">ABC transporter permease</fullName>
    </submittedName>
</protein>
<keyword evidence="10" id="KW-1185">Reference proteome</keyword>
<dbReference type="InterPro" id="IPR035906">
    <property type="entry name" value="MetI-like_sf"/>
</dbReference>
<evidence type="ECO:0000256" key="4">
    <source>
        <dbReference type="ARBA" id="ARBA00022692"/>
    </source>
</evidence>
<evidence type="ECO:0000256" key="5">
    <source>
        <dbReference type="ARBA" id="ARBA00022989"/>
    </source>
</evidence>
<evidence type="ECO:0000313" key="10">
    <source>
        <dbReference type="Proteomes" id="UP001056855"/>
    </source>
</evidence>
<keyword evidence="3" id="KW-1003">Cell membrane</keyword>
<dbReference type="Pfam" id="PF00528">
    <property type="entry name" value="BPD_transp_1"/>
    <property type="match status" value="1"/>
</dbReference>
<comment type="similarity">
    <text evidence="7">Belongs to the binding-protein-dependent transport system permease family.</text>
</comment>
<evidence type="ECO:0000259" key="8">
    <source>
        <dbReference type="PROSITE" id="PS50928"/>
    </source>
</evidence>
<feature type="transmembrane region" description="Helical" evidence="7">
    <location>
        <begin position="279"/>
        <end position="298"/>
    </location>
</feature>
<dbReference type="Gene3D" id="1.10.3720.10">
    <property type="entry name" value="MetI-like"/>
    <property type="match status" value="1"/>
</dbReference>
<keyword evidence="2 7" id="KW-0813">Transport</keyword>
<feature type="transmembrane region" description="Helical" evidence="7">
    <location>
        <begin position="175"/>
        <end position="197"/>
    </location>
</feature>